<keyword evidence="5" id="KW-0902">Two-component regulatory system</keyword>
<dbReference type="EC" id="2.7.13.3" evidence="2"/>
<dbReference type="EMBL" id="JAUSWC010000014">
    <property type="protein sequence ID" value="MDQ0489202.1"/>
    <property type="molecule type" value="Genomic_DNA"/>
</dbReference>
<evidence type="ECO:0000256" key="2">
    <source>
        <dbReference type="ARBA" id="ARBA00012438"/>
    </source>
</evidence>
<gene>
    <name evidence="7" type="ORF">QO019_004074</name>
</gene>
<dbReference type="Proteomes" id="UP001236795">
    <property type="component" value="Unassembled WGS sequence"/>
</dbReference>
<dbReference type="InterPro" id="IPR036890">
    <property type="entry name" value="HATPase_C_sf"/>
</dbReference>
<sequence>MRLWVTDEGPGLAPEDASRVFDRFFRAGGGAGSGLGMAIVQGVVRAHGGQVTVDTAPGEGLSITVTLPACGEAATDAG</sequence>
<dbReference type="Pfam" id="PF02518">
    <property type="entry name" value="HATPase_c"/>
    <property type="match status" value="1"/>
</dbReference>
<dbReference type="SUPFAM" id="SSF55874">
    <property type="entry name" value="ATPase domain of HSP90 chaperone/DNA topoisomerase II/histidine kinase"/>
    <property type="match status" value="1"/>
</dbReference>
<comment type="catalytic activity">
    <reaction evidence="1">
        <text>ATP + protein L-histidine = ADP + protein N-phospho-L-histidine.</text>
        <dbReference type="EC" id="2.7.13.3"/>
    </reaction>
</comment>
<accession>A0ABU0KIG6</accession>
<keyword evidence="8" id="KW-1185">Reference proteome</keyword>
<dbReference type="PROSITE" id="PS50109">
    <property type="entry name" value="HIS_KIN"/>
    <property type="match status" value="1"/>
</dbReference>
<keyword evidence="4 7" id="KW-0418">Kinase</keyword>
<dbReference type="InterPro" id="IPR003594">
    <property type="entry name" value="HATPase_dom"/>
</dbReference>
<evidence type="ECO:0000259" key="6">
    <source>
        <dbReference type="PROSITE" id="PS50109"/>
    </source>
</evidence>
<evidence type="ECO:0000256" key="5">
    <source>
        <dbReference type="ARBA" id="ARBA00023012"/>
    </source>
</evidence>
<protein>
    <recommendedName>
        <fullName evidence="2">histidine kinase</fullName>
        <ecNumber evidence="2">2.7.13.3</ecNumber>
    </recommendedName>
</protein>
<dbReference type="CDD" id="cd00075">
    <property type="entry name" value="HATPase"/>
    <property type="match status" value="1"/>
</dbReference>
<name>A0ABU0KIG6_9ACTN</name>
<evidence type="ECO:0000256" key="3">
    <source>
        <dbReference type="ARBA" id="ARBA00022679"/>
    </source>
</evidence>
<proteinExistence type="predicted"/>
<organism evidence="7 8">
    <name type="scientific">Streptomyces thermodiastaticus</name>
    <dbReference type="NCBI Taxonomy" id="44061"/>
    <lineage>
        <taxon>Bacteria</taxon>
        <taxon>Bacillati</taxon>
        <taxon>Actinomycetota</taxon>
        <taxon>Actinomycetes</taxon>
        <taxon>Kitasatosporales</taxon>
        <taxon>Streptomycetaceae</taxon>
        <taxon>Streptomyces</taxon>
    </lineage>
</organism>
<evidence type="ECO:0000313" key="8">
    <source>
        <dbReference type="Proteomes" id="UP001236795"/>
    </source>
</evidence>
<dbReference type="GO" id="GO:0004673">
    <property type="term" value="F:protein histidine kinase activity"/>
    <property type="evidence" value="ECO:0007669"/>
    <property type="project" value="UniProtKB-EC"/>
</dbReference>
<reference evidence="7 8" key="1">
    <citation type="submission" date="2023-07" db="EMBL/GenBank/DDBJ databases">
        <title>Genomic Encyclopedia of Type Strains, Phase IV (KMG-IV): sequencing the most valuable type-strain genomes for metagenomic binning, comparative biology and taxonomic classification.</title>
        <authorList>
            <person name="Goeker M."/>
        </authorList>
    </citation>
    <scope>NUCLEOTIDE SEQUENCE [LARGE SCALE GENOMIC DNA]</scope>
    <source>
        <strain evidence="7 8">DSM 40573</strain>
    </source>
</reference>
<feature type="domain" description="Histidine kinase" evidence="6">
    <location>
        <begin position="1"/>
        <end position="71"/>
    </location>
</feature>
<dbReference type="InterPro" id="IPR050736">
    <property type="entry name" value="Sensor_HK_Regulatory"/>
</dbReference>
<dbReference type="InterPro" id="IPR004358">
    <property type="entry name" value="Sig_transdc_His_kin-like_C"/>
</dbReference>
<dbReference type="Gene3D" id="3.30.565.10">
    <property type="entry name" value="Histidine kinase-like ATPase, C-terminal domain"/>
    <property type="match status" value="1"/>
</dbReference>
<dbReference type="InterPro" id="IPR005467">
    <property type="entry name" value="His_kinase_dom"/>
</dbReference>
<evidence type="ECO:0000313" key="7">
    <source>
        <dbReference type="EMBL" id="MDQ0489202.1"/>
    </source>
</evidence>
<keyword evidence="3 7" id="KW-0808">Transferase</keyword>
<comment type="caution">
    <text evidence="7">The sequence shown here is derived from an EMBL/GenBank/DDBJ whole genome shotgun (WGS) entry which is preliminary data.</text>
</comment>
<evidence type="ECO:0000256" key="4">
    <source>
        <dbReference type="ARBA" id="ARBA00022777"/>
    </source>
</evidence>
<dbReference type="PANTHER" id="PTHR43711:SF1">
    <property type="entry name" value="HISTIDINE KINASE 1"/>
    <property type="match status" value="1"/>
</dbReference>
<dbReference type="PANTHER" id="PTHR43711">
    <property type="entry name" value="TWO-COMPONENT HISTIDINE KINASE"/>
    <property type="match status" value="1"/>
</dbReference>
<dbReference type="PRINTS" id="PR00344">
    <property type="entry name" value="BCTRLSENSOR"/>
</dbReference>
<evidence type="ECO:0000256" key="1">
    <source>
        <dbReference type="ARBA" id="ARBA00000085"/>
    </source>
</evidence>